<reference evidence="1" key="1">
    <citation type="journal article" date="2011" name="PLoS Biol.">
        <title>Gene gain and loss during evolution of obligate parasitism in the white rust pathogen of Arabidopsis thaliana.</title>
        <authorList>
            <person name="Kemen E."/>
            <person name="Gardiner A."/>
            <person name="Schultz-Larsen T."/>
            <person name="Kemen A.C."/>
            <person name="Balmuth A.L."/>
            <person name="Robert-Seilaniantz A."/>
            <person name="Bailey K."/>
            <person name="Holub E."/>
            <person name="Studholme D.J."/>
            <person name="Maclean D."/>
            <person name="Jones J.D."/>
        </authorList>
    </citation>
    <scope>NUCLEOTIDE SEQUENCE</scope>
</reference>
<dbReference type="EMBL" id="FR824191">
    <property type="protein sequence ID" value="CCA22179.1"/>
    <property type="molecule type" value="Genomic_DNA"/>
</dbReference>
<dbReference type="AlphaFoldDB" id="F0WLL4"/>
<reference evidence="1" key="2">
    <citation type="submission" date="2011-02" db="EMBL/GenBank/DDBJ databases">
        <authorList>
            <person name="MacLean D."/>
        </authorList>
    </citation>
    <scope>NUCLEOTIDE SEQUENCE</scope>
</reference>
<evidence type="ECO:0000313" key="1">
    <source>
        <dbReference type="EMBL" id="CCA22179.1"/>
    </source>
</evidence>
<organism evidence="1">
    <name type="scientific">Albugo laibachii Nc14</name>
    <dbReference type="NCBI Taxonomy" id="890382"/>
    <lineage>
        <taxon>Eukaryota</taxon>
        <taxon>Sar</taxon>
        <taxon>Stramenopiles</taxon>
        <taxon>Oomycota</taxon>
        <taxon>Peronosporomycetes</taxon>
        <taxon>Albuginales</taxon>
        <taxon>Albuginaceae</taxon>
        <taxon>Albugo</taxon>
    </lineage>
</organism>
<protein>
    <submittedName>
        <fullName evidence="1">AlNc14C146G7402 protein</fullName>
    </submittedName>
</protein>
<proteinExistence type="predicted"/>
<sequence>MNSISNKVFLWKALIFDRNRSILTPSAQDAFISVAQIIRARHEDSSSHTISSFPLSNKKHKKVVVIVR</sequence>
<name>F0WLL4_9STRA</name>
<dbReference type="HOGENOM" id="CLU_2799289_0_0_1"/>
<accession>F0WLL4</accession>
<gene>
    <name evidence="1" type="primary">AlNc14C146G7402</name>
    <name evidence="1" type="ORF">ALNC14_083220</name>
</gene>